<dbReference type="EnsemblPlants" id="TraesCS5A02G274500.1">
    <property type="protein sequence ID" value="TraesCS5A02G274500.1"/>
    <property type="gene ID" value="TraesCS5A02G274500"/>
</dbReference>
<reference evidence="5" key="2">
    <citation type="submission" date="2018-10" db="UniProtKB">
        <authorList>
            <consortium name="EnsemblPlants"/>
        </authorList>
    </citation>
    <scope>IDENTIFICATION</scope>
</reference>
<reference evidence="5" key="1">
    <citation type="submission" date="2018-08" db="EMBL/GenBank/DDBJ databases">
        <authorList>
            <person name="Rossello M."/>
        </authorList>
    </citation>
    <scope>NUCLEOTIDE SEQUENCE [LARGE SCALE GENOMIC DNA]</scope>
    <source>
        <strain evidence="5">cv. Chinese Spring</strain>
    </source>
</reference>
<sequence>MASGGGGVMAGKKRKSAEIGRVDVPARREPRRGLGVAALESIRAQLETAESFYVFPSLATATAAAPPPTAPLPSLLAGHVAGVRFDPYVGNGAAQREYYPHYYGADHYTLARRYMQQLQASSGQPAPRHHDHHRAWQSNAAAVAPPAPPVLEQDHRRRAQAHGGHARKPRVAFVDLVDSDEEDSRGGAGEELDLELKL</sequence>
<dbReference type="OrthoDB" id="694633at2759"/>
<evidence type="ECO:0000256" key="4">
    <source>
        <dbReference type="SAM" id="MobiDB-lite"/>
    </source>
</evidence>
<evidence type="ECO:0000256" key="3">
    <source>
        <dbReference type="ARBA" id="ARBA00023163"/>
    </source>
</evidence>
<dbReference type="Gramene" id="TraesCAD_scaffold_082517_01G000100.1">
    <property type="protein sequence ID" value="TraesCAD_scaffold_082517_01G000100.1"/>
    <property type="gene ID" value="TraesCAD_scaffold_082517_01G000100"/>
</dbReference>
<dbReference type="Gramene" id="TraesCS5A02G274500.1">
    <property type="protein sequence ID" value="TraesCS5A02G274500.1"/>
    <property type="gene ID" value="TraesCS5A02G274500"/>
</dbReference>
<keyword evidence="6" id="KW-1185">Reference proteome</keyword>
<dbReference type="Gramene" id="TraesCLE_scaffold_057101_01G000100.1">
    <property type="protein sequence ID" value="TraesCLE_scaffold_057101_01G000100.1"/>
    <property type="gene ID" value="TraesCLE_scaffold_057101_01G000100"/>
</dbReference>
<dbReference type="InterPro" id="IPR040356">
    <property type="entry name" value="SPEAR"/>
</dbReference>
<feature type="region of interest" description="Disordered" evidence="4">
    <location>
        <begin position="178"/>
        <end position="198"/>
    </location>
</feature>
<feature type="region of interest" description="Disordered" evidence="4">
    <location>
        <begin position="122"/>
        <end position="147"/>
    </location>
</feature>
<evidence type="ECO:0000256" key="2">
    <source>
        <dbReference type="ARBA" id="ARBA00023015"/>
    </source>
</evidence>
<dbReference type="GO" id="GO:0003700">
    <property type="term" value="F:DNA-binding transcription factor activity"/>
    <property type="evidence" value="ECO:0007669"/>
    <property type="project" value="InterPro"/>
</dbReference>
<evidence type="ECO:0000313" key="6">
    <source>
        <dbReference type="Proteomes" id="UP000019116"/>
    </source>
</evidence>
<dbReference type="STRING" id="4565.A0A3B6KKR1"/>
<accession>A0A3B6KKR1</accession>
<dbReference type="Proteomes" id="UP000019116">
    <property type="component" value="Chromosome 5A"/>
</dbReference>
<dbReference type="OMA" id="SNELYRM"/>
<name>A0A3B6KKR1_WHEAT</name>
<keyword evidence="3" id="KW-0804">Transcription</keyword>
<dbReference type="PANTHER" id="PTHR33388:SF13">
    <property type="match status" value="1"/>
</dbReference>
<keyword evidence="1" id="KW-0678">Repressor</keyword>
<dbReference type="AlphaFoldDB" id="A0A3B6KKR1"/>
<keyword evidence="2" id="KW-0805">Transcription regulation</keyword>
<feature type="region of interest" description="Disordered" evidence="4">
    <location>
        <begin position="1"/>
        <end position="24"/>
    </location>
</feature>
<evidence type="ECO:0000313" key="5">
    <source>
        <dbReference type="EnsemblPlants" id="TraesCS5A02G274500.1"/>
    </source>
</evidence>
<dbReference type="Gramene" id="TraesCS5A03G0674900.1">
    <property type="protein sequence ID" value="TraesCS5A03G0674900.1.CDS"/>
    <property type="gene ID" value="TraesCS5A03G0674900"/>
</dbReference>
<evidence type="ECO:0000256" key="1">
    <source>
        <dbReference type="ARBA" id="ARBA00022491"/>
    </source>
</evidence>
<organism evidence="5">
    <name type="scientific">Triticum aestivum</name>
    <name type="common">Wheat</name>
    <dbReference type="NCBI Taxonomy" id="4565"/>
    <lineage>
        <taxon>Eukaryota</taxon>
        <taxon>Viridiplantae</taxon>
        <taxon>Streptophyta</taxon>
        <taxon>Embryophyta</taxon>
        <taxon>Tracheophyta</taxon>
        <taxon>Spermatophyta</taxon>
        <taxon>Magnoliopsida</taxon>
        <taxon>Liliopsida</taxon>
        <taxon>Poales</taxon>
        <taxon>Poaceae</taxon>
        <taxon>BOP clade</taxon>
        <taxon>Pooideae</taxon>
        <taxon>Triticodae</taxon>
        <taxon>Triticeae</taxon>
        <taxon>Triticinae</taxon>
        <taxon>Triticum</taxon>
    </lineage>
</organism>
<protein>
    <submittedName>
        <fullName evidence="5">Uncharacterized protein</fullName>
    </submittedName>
</protein>
<dbReference type="Gramene" id="TraesROB_scaffold_103142_01G000100.1">
    <property type="protein sequence ID" value="TraesROB_scaffold_103142_01G000100.1"/>
    <property type="gene ID" value="TraesROB_scaffold_103142_01G000100"/>
</dbReference>
<proteinExistence type="predicted"/>
<dbReference type="PANTHER" id="PTHR33388">
    <property type="entry name" value="OS01G0212500 PROTEIN"/>
    <property type="match status" value="1"/>
</dbReference>